<dbReference type="PROSITE" id="PS51729">
    <property type="entry name" value="GNAT_YJDJ"/>
    <property type="match status" value="1"/>
</dbReference>
<dbReference type="PANTHER" id="PTHR31435">
    <property type="entry name" value="PROTEIN NATD1"/>
    <property type="match status" value="1"/>
</dbReference>
<dbReference type="OrthoDB" id="9813275at2"/>
<accession>A0A5D8YZ43</accession>
<evidence type="ECO:0000259" key="1">
    <source>
        <dbReference type="PROSITE" id="PS51729"/>
    </source>
</evidence>
<reference evidence="2 3" key="1">
    <citation type="submission" date="2019-08" db="EMBL/GenBank/DDBJ databases">
        <title>Draft genome sequence of Lysobacter sp. UKS-15.</title>
        <authorList>
            <person name="Im W.-T."/>
        </authorList>
    </citation>
    <scope>NUCLEOTIDE SEQUENCE [LARGE SCALE GENOMIC DNA]</scope>
    <source>
        <strain evidence="2 3">UKS-15</strain>
    </source>
</reference>
<proteinExistence type="predicted"/>
<dbReference type="EMBL" id="VTRV01000129">
    <property type="protein sequence ID" value="TZF87697.1"/>
    <property type="molecule type" value="Genomic_DNA"/>
</dbReference>
<evidence type="ECO:0000313" key="2">
    <source>
        <dbReference type="EMBL" id="TZF87697.1"/>
    </source>
</evidence>
<dbReference type="Gene3D" id="3.40.630.30">
    <property type="match status" value="1"/>
</dbReference>
<organism evidence="2 3">
    <name type="scientific">Cognatilysobacter lacus</name>
    <dbReference type="NCBI Taxonomy" id="1643323"/>
    <lineage>
        <taxon>Bacteria</taxon>
        <taxon>Pseudomonadati</taxon>
        <taxon>Pseudomonadota</taxon>
        <taxon>Gammaproteobacteria</taxon>
        <taxon>Lysobacterales</taxon>
        <taxon>Lysobacteraceae</taxon>
        <taxon>Cognatilysobacter</taxon>
    </lineage>
</organism>
<dbReference type="Proteomes" id="UP000323164">
    <property type="component" value="Unassembled WGS sequence"/>
</dbReference>
<keyword evidence="2" id="KW-0808">Transferase</keyword>
<gene>
    <name evidence="2" type="ORF">FW784_10835</name>
</gene>
<dbReference type="GO" id="GO:0016740">
    <property type="term" value="F:transferase activity"/>
    <property type="evidence" value="ECO:0007669"/>
    <property type="project" value="UniProtKB-KW"/>
</dbReference>
<protein>
    <submittedName>
        <fullName evidence="2">N-acetyltransferase</fullName>
    </submittedName>
</protein>
<feature type="domain" description="N-acetyltransferase" evidence="1">
    <location>
        <begin position="4"/>
        <end position="89"/>
    </location>
</feature>
<sequence>MHVEHQTDSHRFTTRVDGTMAEVDYRISDGVLEITHTGVPEAIGGRGIGGDLVRAAFEFARSEGLKVRPLCSYAEAWSRRHAEYADLLA</sequence>
<dbReference type="AlphaFoldDB" id="A0A5D8YZ43"/>
<dbReference type="InterPro" id="IPR045057">
    <property type="entry name" value="Gcn5-rel_NAT"/>
</dbReference>
<keyword evidence="3" id="KW-1185">Reference proteome</keyword>
<evidence type="ECO:0000313" key="3">
    <source>
        <dbReference type="Proteomes" id="UP000323164"/>
    </source>
</evidence>
<dbReference type="PANTHER" id="PTHR31435:SF9">
    <property type="entry name" value="PROTEIN NATD1"/>
    <property type="match status" value="1"/>
</dbReference>
<comment type="caution">
    <text evidence="2">The sequence shown here is derived from an EMBL/GenBank/DDBJ whole genome shotgun (WGS) entry which is preliminary data.</text>
</comment>
<dbReference type="CDD" id="cd04301">
    <property type="entry name" value="NAT_SF"/>
    <property type="match status" value="1"/>
</dbReference>
<dbReference type="InterPro" id="IPR031165">
    <property type="entry name" value="GNAT_YJDJ"/>
</dbReference>
<dbReference type="Pfam" id="PF14542">
    <property type="entry name" value="Acetyltransf_CG"/>
    <property type="match status" value="1"/>
</dbReference>
<name>A0A5D8YZ43_9GAMM</name>
<dbReference type="RefSeq" id="WP_149353359.1">
    <property type="nucleotide sequence ID" value="NZ_VTRV01000129.1"/>
</dbReference>
<dbReference type="InterPro" id="IPR016181">
    <property type="entry name" value="Acyl_CoA_acyltransferase"/>
</dbReference>
<dbReference type="SUPFAM" id="SSF55729">
    <property type="entry name" value="Acyl-CoA N-acyltransferases (Nat)"/>
    <property type="match status" value="1"/>
</dbReference>